<evidence type="ECO:0000313" key="1">
    <source>
        <dbReference type="EMBL" id="EDN93186.1"/>
    </source>
</evidence>
<protein>
    <submittedName>
        <fullName evidence="1">Uncharacterized protein</fullName>
    </submittedName>
</protein>
<dbReference type="Proteomes" id="UP000001312">
    <property type="component" value="Unassembled WGS sequence"/>
</dbReference>
<accession>A7EUP4</accession>
<dbReference type="RefSeq" id="XP_001590287.1">
    <property type="nucleotide sequence ID" value="XM_001590237.1"/>
</dbReference>
<keyword evidence="2" id="KW-1185">Reference proteome</keyword>
<dbReference type="InParanoid" id="A7EUP4"/>
<sequence length="59" mass="6561">MSSTQYVIYHLRKVLSLINGSITTVPMNAFHSSTVHVPPYSIDGLWTNTGTCMHVPLRS</sequence>
<evidence type="ECO:0000313" key="2">
    <source>
        <dbReference type="Proteomes" id="UP000001312"/>
    </source>
</evidence>
<proteinExistence type="predicted"/>
<organism evidence="1 2">
    <name type="scientific">Sclerotinia sclerotiorum (strain ATCC 18683 / 1980 / Ss-1)</name>
    <name type="common">White mold</name>
    <name type="synonym">Whetzelinia sclerotiorum</name>
    <dbReference type="NCBI Taxonomy" id="665079"/>
    <lineage>
        <taxon>Eukaryota</taxon>
        <taxon>Fungi</taxon>
        <taxon>Dikarya</taxon>
        <taxon>Ascomycota</taxon>
        <taxon>Pezizomycotina</taxon>
        <taxon>Leotiomycetes</taxon>
        <taxon>Helotiales</taxon>
        <taxon>Sclerotiniaceae</taxon>
        <taxon>Sclerotinia</taxon>
    </lineage>
</organism>
<dbReference type="GeneID" id="5486082"/>
<reference evidence="2" key="1">
    <citation type="journal article" date="2011" name="PLoS Genet.">
        <title>Genomic analysis of the necrotrophic fungal pathogens Sclerotinia sclerotiorum and Botrytis cinerea.</title>
        <authorList>
            <person name="Amselem J."/>
            <person name="Cuomo C.A."/>
            <person name="van Kan J.A."/>
            <person name="Viaud M."/>
            <person name="Benito E.P."/>
            <person name="Couloux A."/>
            <person name="Coutinho P.M."/>
            <person name="de Vries R.P."/>
            <person name="Dyer P.S."/>
            <person name="Fillinger S."/>
            <person name="Fournier E."/>
            <person name="Gout L."/>
            <person name="Hahn M."/>
            <person name="Kohn L."/>
            <person name="Lapalu N."/>
            <person name="Plummer K.M."/>
            <person name="Pradier J.M."/>
            <person name="Quevillon E."/>
            <person name="Sharon A."/>
            <person name="Simon A."/>
            <person name="ten Have A."/>
            <person name="Tudzynski B."/>
            <person name="Tudzynski P."/>
            <person name="Wincker P."/>
            <person name="Andrew M."/>
            <person name="Anthouard V."/>
            <person name="Beever R.E."/>
            <person name="Beffa R."/>
            <person name="Benoit I."/>
            <person name="Bouzid O."/>
            <person name="Brault B."/>
            <person name="Chen Z."/>
            <person name="Choquer M."/>
            <person name="Collemare J."/>
            <person name="Cotton P."/>
            <person name="Danchin E.G."/>
            <person name="Da Silva C."/>
            <person name="Gautier A."/>
            <person name="Giraud C."/>
            <person name="Giraud T."/>
            <person name="Gonzalez C."/>
            <person name="Grossetete S."/>
            <person name="Guldener U."/>
            <person name="Henrissat B."/>
            <person name="Howlett B.J."/>
            <person name="Kodira C."/>
            <person name="Kretschmer M."/>
            <person name="Lappartient A."/>
            <person name="Leroch M."/>
            <person name="Levis C."/>
            <person name="Mauceli E."/>
            <person name="Neuveglise C."/>
            <person name="Oeser B."/>
            <person name="Pearson M."/>
            <person name="Poulain J."/>
            <person name="Poussereau N."/>
            <person name="Quesneville H."/>
            <person name="Rascle C."/>
            <person name="Schumacher J."/>
            <person name="Segurens B."/>
            <person name="Sexton A."/>
            <person name="Silva E."/>
            <person name="Sirven C."/>
            <person name="Soanes D.M."/>
            <person name="Talbot N.J."/>
            <person name="Templeton M."/>
            <person name="Yandava C."/>
            <person name="Yarden O."/>
            <person name="Zeng Q."/>
            <person name="Rollins J.A."/>
            <person name="Lebrun M.H."/>
            <person name="Dickman M."/>
        </authorList>
    </citation>
    <scope>NUCLEOTIDE SEQUENCE [LARGE SCALE GENOMIC DNA]</scope>
    <source>
        <strain evidence="2">ATCC 18683 / 1980 / Ss-1</strain>
    </source>
</reference>
<dbReference type="EMBL" id="CH476632">
    <property type="protein sequence ID" value="EDN93186.1"/>
    <property type="molecule type" value="Genomic_DNA"/>
</dbReference>
<dbReference type="KEGG" id="ssl:SS1G_09052"/>
<gene>
    <name evidence="1" type="ORF">SS1G_09052</name>
</gene>
<dbReference type="AlphaFoldDB" id="A7EUP4"/>
<name>A7EUP4_SCLS1</name>